<keyword evidence="2" id="KW-0732">Signal</keyword>
<keyword evidence="3" id="KW-0482">Metalloprotease</keyword>
<organism evidence="3 4">
    <name type="scientific">Amantichitinum ursilacus</name>
    <dbReference type="NCBI Taxonomy" id="857265"/>
    <lineage>
        <taxon>Bacteria</taxon>
        <taxon>Pseudomonadati</taxon>
        <taxon>Pseudomonadota</taxon>
        <taxon>Betaproteobacteria</taxon>
        <taxon>Neisseriales</taxon>
        <taxon>Chitinibacteraceae</taxon>
        <taxon>Amantichitinum</taxon>
    </lineage>
</organism>
<evidence type="ECO:0000256" key="2">
    <source>
        <dbReference type="SAM" id="SignalP"/>
    </source>
</evidence>
<evidence type="ECO:0000313" key="4">
    <source>
        <dbReference type="Proteomes" id="UP000037939"/>
    </source>
</evidence>
<keyword evidence="4" id="KW-1185">Reference proteome</keyword>
<dbReference type="STRING" id="857265.WG78_08260"/>
<dbReference type="PROSITE" id="PS51257">
    <property type="entry name" value="PROKAR_LIPOPROTEIN"/>
    <property type="match status" value="1"/>
</dbReference>
<sequence length="597" mass="62974">MAVGKAVVRSWLAVSALVALSACGGGGGGNEIPAPTPTPTPGAPTPTPTPVPTPLPTAPPSAHASLTADCNGADCGALDANTAGAAGVSGTWSYDNTTSATVLVDINIANTLGRTGALVVSNTSSYPVTMYNIPIQTSTQAAVSASQMRAGKLKTPPINQIPASVRDFVRPTAAQVASQSKLALKPSQRVAYTVGSPRNWIDADNGSHATTLRQSWTTADGRVVNIWVEDLEFGTNQAVSVTAADVTALGNAFASGTSNPADPATSIYSMVTNLAGQPWGAIPASKASQLIDASQPIDIVIINIKRDQAPFGTVGYFFERNNYRASYVASSNESLSFFLDSETIYYARTPSRHNTTGMDYELSTLAHEFTHMINFYQRTVLRGSVYDNANWLEEMTAMGMEDIVDTQINPAYNAVRDLRFSDWLGAGGYNCGFDLFNNDTTATCFSYSTGGAFIGYLTRQYGVANFYQQLLTNFTSTDSLTLLDNTIRAAAASKPGTPATLASALRHWQASVALFSATPPATYGYPQYVEAVNGTTFTLPALAGSDYTAERDSALPGSQPSYLVSHGMFPTLRRNLGATWTESVAVPAGTSLTVVLP</sequence>
<reference evidence="3 4" key="1">
    <citation type="submission" date="2015-07" db="EMBL/GenBank/DDBJ databases">
        <title>Draft genome sequence of the Amantichitinum ursilacus IGB-41, a new chitin-degrading bacterium.</title>
        <authorList>
            <person name="Kirstahler P."/>
            <person name="Guenther M."/>
            <person name="Grumaz C."/>
            <person name="Rupp S."/>
            <person name="Zibek S."/>
            <person name="Sohn K."/>
        </authorList>
    </citation>
    <scope>NUCLEOTIDE SEQUENCE [LARGE SCALE GENOMIC DNA]</scope>
    <source>
        <strain evidence="3 4">IGB-41</strain>
    </source>
</reference>
<evidence type="ECO:0000256" key="1">
    <source>
        <dbReference type="SAM" id="MobiDB-lite"/>
    </source>
</evidence>
<dbReference type="GO" id="GO:0008237">
    <property type="term" value="F:metallopeptidase activity"/>
    <property type="evidence" value="ECO:0007669"/>
    <property type="project" value="UniProtKB-KW"/>
</dbReference>
<proteinExistence type="predicted"/>
<protein>
    <submittedName>
        <fullName evidence="3">Neutral metalloprotease</fullName>
        <ecNumber evidence="3">3.4.24.-</ecNumber>
    </submittedName>
</protein>
<name>A0A0N0GP66_9NEIS</name>
<accession>A0A0N0GP66</accession>
<feature type="region of interest" description="Disordered" evidence="1">
    <location>
        <begin position="29"/>
        <end position="64"/>
    </location>
</feature>
<comment type="caution">
    <text evidence="3">The sequence shown here is derived from an EMBL/GenBank/DDBJ whole genome shotgun (WGS) entry which is preliminary data.</text>
</comment>
<dbReference type="EC" id="3.4.24.-" evidence="3"/>
<feature type="compositionally biased region" description="Pro residues" evidence="1">
    <location>
        <begin position="34"/>
        <end position="59"/>
    </location>
</feature>
<feature type="chain" id="PRO_5005849717" evidence="2">
    <location>
        <begin position="25"/>
        <end position="597"/>
    </location>
</feature>
<feature type="signal peptide" evidence="2">
    <location>
        <begin position="1"/>
        <end position="24"/>
    </location>
</feature>
<dbReference type="AlphaFoldDB" id="A0A0N0GP66"/>
<dbReference type="GO" id="GO:0006508">
    <property type="term" value="P:proteolysis"/>
    <property type="evidence" value="ECO:0007669"/>
    <property type="project" value="UniProtKB-KW"/>
</dbReference>
<dbReference type="Proteomes" id="UP000037939">
    <property type="component" value="Unassembled WGS sequence"/>
</dbReference>
<keyword evidence="3" id="KW-0378">Hydrolase</keyword>
<dbReference type="EMBL" id="LAQT01000006">
    <property type="protein sequence ID" value="KPC53499.1"/>
    <property type="molecule type" value="Genomic_DNA"/>
</dbReference>
<dbReference type="RefSeq" id="WP_053937321.1">
    <property type="nucleotide sequence ID" value="NZ_LAQT01000006.1"/>
</dbReference>
<dbReference type="InterPro" id="IPR019501">
    <property type="entry name" value="Peptidase_M30_hyicolysin"/>
</dbReference>
<dbReference type="Pfam" id="PF10460">
    <property type="entry name" value="Peptidase_M30"/>
    <property type="match status" value="1"/>
</dbReference>
<keyword evidence="3" id="KW-0645">Protease</keyword>
<gene>
    <name evidence="3" type="primary">shpI</name>
    <name evidence="3" type="ORF">WG78_08260</name>
</gene>
<evidence type="ECO:0000313" key="3">
    <source>
        <dbReference type="EMBL" id="KPC53499.1"/>
    </source>
</evidence>